<dbReference type="Proteomes" id="UP000618094">
    <property type="component" value="Unassembled WGS sequence"/>
</dbReference>
<dbReference type="GO" id="GO:0016407">
    <property type="term" value="F:acetyltransferase activity"/>
    <property type="evidence" value="ECO:0007669"/>
    <property type="project" value="InterPro"/>
</dbReference>
<evidence type="ECO:0008006" key="3">
    <source>
        <dbReference type="Google" id="ProtNLM"/>
    </source>
</evidence>
<proteinExistence type="predicted"/>
<evidence type="ECO:0000313" key="2">
    <source>
        <dbReference type="Proteomes" id="UP000618094"/>
    </source>
</evidence>
<organism evidence="1 2">
    <name type="scientific">Lactobacillus helveticus</name>
    <name type="common">Lactobacillus suntoryeus</name>
    <dbReference type="NCBI Taxonomy" id="1587"/>
    <lineage>
        <taxon>Bacteria</taxon>
        <taxon>Bacillati</taxon>
        <taxon>Bacillota</taxon>
        <taxon>Bacilli</taxon>
        <taxon>Lactobacillales</taxon>
        <taxon>Lactobacillaceae</taxon>
        <taxon>Lactobacillus</taxon>
    </lineage>
</organism>
<dbReference type="AlphaFoldDB" id="A0A8H9KGT7"/>
<comment type="caution">
    <text evidence="1">The sequence shown here is derived from an EMBL/GenBank/DDBJ whole genome shotgun (WGS) entry which is preliminary data.</text>
</comment>
<sequence>MKEAIIMTKTEHEKLLAGEEYDYRDLELRKMIAKAHRLMPVINDLSDLEKRQTQLTIYLVMLVKA</sequence>
<name>A0A8H9KGT7_LACHE</name>
<dbReference type="EMBL" id="BLYO01000126">
    <property type="protein sequence ID" value="GFO98838.1"/>
    <property type="molecule type" value="Genomic_DNA"/>
</dbReference>
<gene>
    <name evidence="1" type="ORF">LHEH8_05940</name>
</gene>
<reference evidence="1" key="1">
    <citation type="submission" date="2020-07" db="EMBL/GenBank/DDBJ databases">
        <title>Draft genome sequence of Lactobacillus helveticus strain H-8.</title>
        <authorList>
            <person name="Endo A."/>
            <person name="Maeno S."/>
            <person name="Kido Y."/>
        </authorList>
    </citation>
    <scope>NUCLEOTIDE SEQUENCE</scope>
    <source>
        <strain evidence="1">H-8</strain>
    </source>
</reference>
<protein>
    <recommendedName>
        <fullName evidence="3">Maltose/galactoside acetyltransferase domain-containing protein</fullName>
    </recommendedName>
</protein>
<evidence type="ECO:0000313" key="1">
    <source>
        <dbReference type="EMBL" id="GFO98838.1"/>
    </source>
</evidence>
<accession>A0A8H9KGT7</accession>